<feature type="domain" description="HMG box" evidence="7">
    <location>
        <begin position="27"/>
        <end position="95"/>
    </location>
</feature>
<proteinExistence type="predicted"/>
<feature type="non-terminal residue" evidence="8">
    <location>
        <position position="1"/>
    </location>
</feature>
<evidence type="ECO:0000313" key="8">
    <source>
        <dbReference type="EMBL" id="KAK3933474.1"/>
    </source>
</evidence>
<dbReference type="Proteomes" id="UP001303473">
    <property type="component" value="Unassembled WGS sequence"/>
</dbReference>
<keyword evidence="4" id="KW-0804">Transcription</keyword>
<keyword evidence="9" id="KW-1185">Reference proteome</keyword>
<dbReference type="CDD" id="cd01389">
    <property type="entry name" value="HMG-box_ROX1-like"/>
    <property type="match status" value="1"/>
</dbReference>
<comment type="subcellular location">
    <subcellularLocation>
        <location evidence="1">Nucleus</location>
    </subcellularLocation>
</comment>
<dbReference type="PANTHER" id="PTHR45803">
    <property type="entry name" value="SOX100B"/>
    <property type="match status" value="1"/>
</dbReference>
<dbReference type="Gene3D" id="1.10.30.10">
    <property type="entry name" value="High mobility group box domain"/>
    <property type="match status" value="1"/>
</dbReference>
<comment type="caution">
    <text evidence="8">The sequence shown here is derived from an EMBL/GenBank/DDBJ whole genome shotgun (WGS) entry which is preliminary data.</text>
</comment>
<dbReference type="PROSITE" id="PS50118">
    <property type="entry name" value="HMG_BOX_2"/>
    <property type="match status" value="1"/>
</dbReference>
<evidence type="ECO:0000256" key="5">
    <source>
        <dbReference type="ARBA" id="ARBA00023242"/>
    </source>
</evidence>
<dbReference type="GO" id="GO:0000978">
    <property type="term" value="F:RNA polymerase II cis-regulatory region sequence-specific DNA binding"/>
    <property type="evidence" value="ECO:0007669"/>
    <property type="project" value="TreeGrafter"/>
</dbReference>
<accession>A0AAN6MUC6</accession>
<organism evidence="8 9">
    <name type="scientific">Diplogelasinospora grovesii</name>
    <dbReference type="NCBI Taxonomy" id="303347"/>
    <lineage>
        <taxon>Eukaryota</taxon>
        <taxon>Fungi</taxon>
        <taxon>Dikarya</taxon>
        <taxon>Ascomycota</taxon>
        <taxon>Pezizomycotina</taxon>
        <taxon>Sordariomycetes</taxon>
        <taxon>Sordariomycetidae</taxon>
        <taxon>Sordariales</taxon>
        <taxon>Diplogelasinosporaceae</taxon>
        <taxon>Diplogelasinospora</taxon>
    </lineage>
</organism>
<keyword evidence="2" id="KW-0805">Transcription regulation</keyword>
<evidence type="ECO:0000256" key="1">
    <source>
        <dbReference type="ARBA" id="ARBA00004123"/>
    </source>
</evidence>
<evidence type="ECO:0000256" key="4">
    <source>
        <dbReference type="ARBA" id="ARBA00023163"/>
    </source>
</evidence>
<dbReference type="GO" id="GO:0000981">
    <property type="term" value="F:DNA-binding transcription factor activity, RNA polymerase II-specific"/>
    <property type="evidence" value="ECO:0007669"/>
    <property type="project" value="TreeGrafter"/>
</dbReference>
<evidence type="ECO:0000256" key="6">
    <source>
        <dbReference type="PROSITE-ProRule" id="PRU00267"/>
    </source>
</evidence>
<keyword evidence="5 6" id="KW-0539">Nucleus</keyword>
<dbReference type="PANTHER" id="PTHR45803:SF5">
    <property type="entry name" value="SOX100B"/>
    <property type="match status" value="1"/>
</dbReference>
<reference evidence="9" key="1">
    <citation type="journal article" date="2023" name="Mol. Phylogenet. Evol.">
        <title>Genome-scale phylogeny and comparative genomics of the fungal order Sordariales.</title>
        <authorList>
            <person name="Hensen N."/>
            <person name="Bonometti L."/>
            <person name="Westerberg I."/>
            <person name="Brannstrom I.O."/>
            <person name="Guillou S."/>
            <person name="Cros-Aarteil S."/>
            <person name="Calhoun S."/>
            <person name="Haridas S."/>
            <person name="Kuo A."/>
            <person name="Mondo S."/>
            <person name="Pangilinan J."/>
            <person name="Riley R."/>
            <person name="LaButti K."/>
            <person name="Andreopoulos B."/>
            <person name="Lipzen A."/>
            <person name="Chen C."/>
            <person name="Yan M."/>
            <person name="Daum C."/>
            <person name="Ng V."/>
            <person name="Clum A."/>
            <person name="Steindorff A."/>
            <person name="Ohm R.A."/>
            <person name="Martin F."/>
            <person name="Silar P."/>
            <person name="Natvig D.O."/>
            <person name="Lalanne C."/>
            <person name="Gautier V."/>
            <person name="Ament-Velasquez S.L."/>
            <person name="Kruys A."/>
            <person name="Hutchinson M.I."/>
            <person name="Powell A.J."/>
            <person name="Barry K."/>
            <person name="Miller A.N."/>
            <person name="Grigoriev I.V."/>
            <person name="Debuchy R."/>
            <person name="Gladieux P."/>
            <person name="Hiltunen Thoren M."/>
            <person name="Johannesson H."/>
        </authorList>
    </citation>
    <scope>NUCLEOTIDE SEQUENCE [LARGE SCALE GENOMIC DNA]</scope>
    <source>
        <strain evidence="9">CBS 340.73</strain>
    </source>
</reference>
<evidence type="ECO:0000259" key="7">
    <source>
        <dbReference type="PROSITE" id="PS50118"/>
    </source>
</evidence>
<gene>
    <name evidence="8" type="ORF">QBC46DRAFT_219340</name>
</gene>
<evidence type="ECO:0000256" key="2">
    <source>
        <dbReference type="ARBA" id="ARBA00023015"/>
    </source>
</evidence>
<feature type="non-terminal residue" evidence="8">
    <location>
        <position position="100"/>
    </location>
</feature>
<dbReference type="GO" id="GO:0005634">
    <property type="term" value="C:nucleus"/>
    <property type="evidence" value="ECO:0007669"/>
    <property type="project" value="UniProtKB-SubCell"/>
</dbReference>
<dbReference type="SUPFAM" id="SSF47095">
    <property type="entry name" value="HMG-box"/>
    <property type="match status" value="1"/>
</dbReference>
<feature type="DNA-binding region" description="HMG box" evidence="6">
    <location>
        <begin position="27"/>
        <end position="95"/>
    </location>
</feature>
<dbReference type="Pfam" id="PF00505">
    <property type="entry name" value="HMG_box"/>
    <property type="match status" value="1"/>
</dbReference>
<dbReference type="InterPro" id="IPR036910">
    <property type="entry name" value="HMG_box_dom_sf"/>
</dbReference>
<dbReference type="InterPro" id="IPR009071">
    <property type="entry name" value="HMG_box_dom"/>
</dbReference>
<dbReference type="EMBL" id="MU854186">
    <property type="protein sequence ID" value="KAK3933474.1"/>
    <property type="molecule type" value="Genomic_DNA"/>
</dbReference>
<keyword evidence="3 6" id="KW-0238">DNA-binding</keyword>
<evidence type="ECO:0000256" key="3">
    <source>
        <dbReference type="ARBA" id="ARBA00023125"/>
    </source>
</evidence>
<dbReference type="SMART" id="SM00398">
    <property type="entry name" value="HMG"/>
    <property type="match status" value="1"/>
</dbReference>
<dbReference type="InterPro" id="IPR050917">
    <property type="entry name" value="SOX_TF"/>
</dbReference>
<sequence>IDIEAWIHRPIEVRRAEIGTGKQPGKIKRPLNAFMLYRKAYQNRAKDLWKHRSHQIISQMCGKSWNLESESIRNQFNAWAKIEREKHQEAHPSYKFTPTR</sequence>
<name>A0AAN6MUC6_9PEZI</name>
<evidence type="ECO:0000313" key="9">
    <source>
        <dbReference type="Proteomes" id="UP001303473"/>
    </source>
</evidence>
<dbReference type="AlphaFoldDB" id="A0AAN6MUC6"/>
<protein>
    <submittedName>
        <fullName evidence="8">High mobility group box domain-containing protein</fullName>
    </submittedName>
</protein>